<dbReference type="RefSeq" id="WP_164461192.1">
    <property type="nucleotide sequence ID" value="NZ_JAAIFS010000014.1"/>
</dbReference>
<evidence type="ECO:0000256" key="1">
    <source>
        <dbReference type="SAM" id="Phobius"/>
    </source>
</evidence>
<feature type="transmembrane region" description="Helical" evidence="1">
    <location>
        <begin position="44"/>
        <end position="63"/>
    </location>
</feature>
<feature type="transmembrane region" description="Helical" evidence="1">
    <location>
        <begin position="140"/>
        <end position="159"/>
    </location>
</feature>
<feature type="transmembrane region" description="Helical" evidence="1">
    <location>
        <begin position="70"/>
        <end position="90"/>
    </location>
</feature>
<gene>
    <name evidence="2" type="ORF">GUR47_37975</name>
</gene>
<keyword evidence="1" id="KW-0812">Transmembrane</keyword>
<keyword evidence="1" id="KW-0472">Membrane</keyword>
<dbReference type="AlphaFoldDB" id="A0A6B3QWI2"/>
<sequence length="376" mass="37553">MRKSCGERIARYARRPGERYVWAGCAAAATGFALASGLTPHRVWGWSAGAGYALAALLAWGSTPRRAARAVAVAGAALLPLVGLMAAGAGQSEVAVIERSGHLLATTGSPYVAVPGSVTDFNPYLPGMALFGVLPGDPRWWLGGVFVATLAVACPRGVGPLLACPLVALPFAVGGVDLPVAGLMCLGLAVAGRGRPGGAGLVLGAAAALKWTAWPALPVALALLVVREGGLSALRCAVVGLGTATAVVLPCALTDPAGFFRNVVAFPLGLTATASPAGSPLPGHLLAAHVPGGRVIALALLAVGALLLGVSLAVRPPGTVRAAAGRLALGLGLATALMPATRFGYLVYPLLLAALAHEPAHRGLEVGDRAVERTPA</sequence>
<feature type="transmembrane region" description="Helical" evidence="1">
    <location>
        <begin position="201"/>
        <end position="226"/>
    </location>
</feature>
<organism evidence="2">
    <name type="scientific">Streptomyces tendae</name>
    <dbReference type="NCBI Taxonomy" id="1932"/>
    <lineage>
        <taxon>Bacteria</taxon>
        <taxon>Bacillati</taxon>
        <taxon>Actinomycetota</taxon>
        <taxon>Actinomycetes</taxon>
        <taxon>Kitasatosporales</taxon>
        <taxon>Streptomycetaceae</taxon>
        <taxon>Streptomyces</taxon>
    </lineage>
</organism>
<dbReference type="EMBL" id="JAAIFS010000014">
    <property type="protein sequence ID" value="NEV92423.1"/>
    <property type="molecule type" value="Genomic_DNA"/>
</dbReference>
<feature type="transmembrane region" description="Helical" evidence="1">
    <location>
        <begin position="20"/>
        <end position="38"/>
    </location>
</feature>
<accession>A0A6B3QWI2</accession>
<feature type="transmembrane region" description="Helical" evidence="1">
    <location>
        <begin position="327"/>
        <end position="348"/>
    </location>
</feature>
<comment type="caution">
    <text evidence="2">The sequence shown here is derived from an EMBL/GenBank/DDBJ whole genome shotgun (WGS) entry which is preliminary data.</text>
</comment>
<evidence type="ECO:0000313" key="2">
    <source>
        <dbReference type="EMBL" id="NEV92423.1"/>
    </source>
</evidence>
<keyword evidence="1" id="KW-1133">Transmembrane helix</keyword>
<feature type="transmembrane region" description="Helical" evidence="1">
    <location>
        <begin position="233"/>
        <end position="253"/>
    </location>
</feature>
<reference evidence="2" key="1">
    <citation type="journal article" date="2020" name="Microorganisms">
        <title>Isolation, Genomic and Metabolomic Characterization of Streptomyces tendae VITAKN with Quorum Sensing Inhibitory Activity from Southern India.</title>
        <authorList>
            <person name="Ishaque N.M."/>
            <person name="Burgsdorf I."/>
            <person name="Limlingan Malit J.J."/>
            <person name="Saha S."/>
            <person name="Teta R."/>
            <person name="Ewe D."/>
            <person name="Kannabiran K."/>
            <person name="Hrouzek P."/>
            <person name="Steindler L."/>
            <person name="Costantino V."/>
            <person name="Saurav K."/>
        </authorList>
    </citation>
    <scope>NUCLEOTIDE SEQUENCE</scope>
    <source>
        <strain evidence="2">VITAKN</strain>
    </source>
</reference>
<proteinExistence type="predicted"/>
<feature type="transmembrane region" description="Helical" evidence="1">
    <location>
        <begin position="295"/>
        <end position="315"/>
    </location>
</feature>
<name>A0A6B3QWI2_STRTE</name>
<feature type="transmembrane region" description="Helical" evidence="1">
    <location>
        <begin position="166"/>
        <end position="189"/>
    </location>
</feature>
<protein>
    <submittedName>
        <fullName evidence="2">DUF2029 domain-containing protein</fullName>
    </submittedName>
</protein>